<dbReference type="GO" id="GO:0005737">
    <property type="term" value="C:cytoplasm"/>
    <property type="evidence" value="ECO:0007669"/>
    <property type="project" value="TreeGrafter"/>
</dbReference>
<evidence type="ECO:0000256" key="2">
    <source>
        <dbReference type="ARBA" id="ARBA00022741"/>
    </source>
</evidence>
<dbReference type="InterPro" id="IPR041546">
    <property type="entry name" value="ClpA/ClpB_AAA_lid"/>
</dbReference>
<accession>A0A6J4SCA0</accession>
<dbReference type="InterPro" id="IPR050130">
    <property type="entry name" value="ClpA_ClpB"/>
</dbReference>
<dbReference type="InterPro" id="IPR019489">
    <property type="entry name" value="Clp_ATPase_C"/>
</dbReference>
<sequence length="742" mass="79471">MPDFATPGGPSGLCDLCAQRPGRVRIRFQNGPATGEATLCERCARRASQEGGAAFAGGGRPGGPFGAEQGAGEDPSATPALDGFGRDLTAEAAAGRIDPVIGRDAEIEQTVEILSRRRKNNAVLIGEAGVGKTAIAEGLALRVHQGDADESLEGHRVIALDLAGALAGSQFRGQFEQRIKSVLEEAARPEAKVILFIDELHTVVGAGGAEGAMDAANMLKPMLARGELRVIGATTLAEYRKIERDAALARRFSAVTVEEPSVEETVAILRGLRSGYEAHHRLEIGDDALVAAARLSDRYVSEYHLPDKAIDLVDQAAARVRLRGGEGRSELAAARDELEHVRADKDAAVRAEEYERAGELKGREGELEARVRQLEQAAGADEADTRGAEGADREAKAVTEADVAAIVAARTGIPVGELVAAESERLQELEDDLHARVVGQDEAVEVVSDTIRRARVGLSESDKPLGTFLFLGPTGVGKTELVKALSERLFATDKALVRIDMSEFREPHTVARLIGSPPGYVGYGEGGQLTEPVRRRPYSVVLLDEVEKAHPEVWNVLLQVMDDGRLTDGEGRTVDFTNTVLVMTSNLGSGKARRAVGFAAEAAAPDAERMVAAAKGAFLPEFLNRIDEIVTFAALTPEQTERIARLMVDRVGERLRLEREIELEVDDALVARLAREGFDEEFGARPLARHVRRTLEKELTRAILDGRLGEGARVRAGADEGGGVSLEVSEPVRARDSELVAS</sequence>
<dbReference type="FunFam" id="3.40.50.300:FF:000025">
    <property type="entry name" value="ATP-dependent Clp protease subunit"/>
    <property type="match status" value="1"/>
</dbReference>
<feature type="compositionally biased region" description="Gly residues" evidence="6">
    <location>
        <begin position="54"/>
        <end position="65"/>
    </location>
</feature>
<feature type="coiled-coil region" evidence="5">
    <location>
        <begin position="331"/>
        <end position="377"/>
    </location>
</feature>
<name>A0A6J4SCA0_9ACTN</name>
<dbReference type="InterPro" id="IPR003959">
    <property type="entry name" value="ATPase_AAA_core"/>
</dbReference>
<evidence type="ECO:0000256" key="6">
    <source>
        <dbReference type="SAM" id="MobiDB-lite"/>
    </source>
</evidence>
<dbReference type="PRINTS" id="PR00300">
    <property type="entry name" value="CLPPROTEASEA"/>
</dbReference>
<evidence type="ECO:0000256" key="3">
    <source>
        <dbReference type="ARBA" id="ARBA00022840"/>
    </source>
</evidence>
<evidence type="ECO:0000313" key="9">
    <source>
        <dbReference type="EMBL" id="CAA9495525.1"/>
    </source>
</evidence>
<proteinExistence type="predicted"/>
<dbReference type="GO" id="GO:0016887">
    <property type="term" value="F:ATP hydrolysis activity"/>
    <property type="evidence" value="ECO:0007669"/>
    <property type="project" value="InterPro"/>
</dbReference>
<dbReference type="InterPro" id="IPR018368">
    <property type="entry name" value="ClpA/B_CS1"/>
</dbReference>
<feature type="region of interest" description="Disordered" evidence="6">
    <location>
        <begin position="52"/>
        <end position="81"/>
    </location>
</feature>
<dbReference type="CDD" id="cd19499">
    <property type="entry name" value="RecA-like_ClpB_Hsp104-like"/>
    <property type="match status" value="1"/>
</dbReference>
<dbReference type="InterPro" id="IPR027417">
    <property type="entry name" value="P-loop_NTPase"/>
</dbReference>
<keyword evidence="1" id="KW-0677">Repeat</keyword>
<keyword evidence="4" id="KW-0143">Chaperone</keyword>
<dbReference type="Pfam" id="PF07724">
    <property type="entry name" value="AAA_2"/>
    <property type="match status" value="1"/>
</dbReference>
<keyword evidence="2" id="KW-0547">Nucleotide-binding</keyword>
<dbReference type="PANTHER" id="PTHR11638">
    <property type="entry name" value="ATP-DEPENDENT CLP PROTEASE"/>
    <property type="match status" value="1"/>
</dbReference>
<keyword evidence="3" id="KW-0067">ATP-binding</keyword>
<dbReference type="GO" id="GO:0034605">
    <property type="term" value="P:cellular response to heat"/>
    <property type="evidence" value="ECO:0007669"/>
    <property type="project" value="TreeGrafter"/>
</dbReference>
<dbReference type="Pfam" id="PF00004">
    <property type="entry name" value="AAA"/>
    <property type="match status" value="1"/>
</dbReference>
<dbReference type="InterPro" id="IPR001270">
    <property type="entry name" value="ClpA/B"/>
</dbReference>
<dbReference type="Gene3D" id="4.10.860.10">
    <property type="entry name" value="UVR domain"/>
    <property type="match status" value="1"/>
</dbReference>
<dbReference type="PANTHER" id="PTHR11638:SF18">
    <property type="entry name" value="HEAT SHOCK PROTEIN 104"/>
    <property type="match status" value="1"/>
</dbReference>
<dbReference type="AlphaFoldDB" id="A0A6J4SCA0"/>
<dbReference type="EMBL" id="CADCVV010000074">
    <property type="protein sequence ID" value="CAA9495525.1"/>
    <property type="molecule type" value="Genomic_DNA"/>
</dbReference>
<organism evidence="9">
    <name type="scientific">uncultured Solirubrobacterales bacterium</name>
    <dbReference type="NCBI Taxonomy" id="768556"/>
    <lineage>
        <taxon>Bacteria</taxon>
        <taxon>Bacillati</taxon>
        <taxon>Actinomycetota</taxon>
        <taxon>Thermoleophilia</taxon>
        <taxon>Solirubrobacterales</taxon>
        <taxon>environmental samples</taxon>
    </lineage>
</organism>
<dbReference type="InterPro" id="IPR003593">
    <property type="entry name" value="AAA+_ATPase"/>
</dbReference>
<feature type="domain" description="AAA+ ATPase" evidence="7">
    <location>
        <begin position="464"/>
        <end position="606"/>
    </location>
</feature>
<reference evidence="9" key="1">
    <citation type="submission" date="2020-02" db="EMBL/GenBank/DDBJ databases">
        <authorList>
            <person name="Meier V. D."/>
        </authorList>
    </citation>
    <scope>NUCLEOTIDE SEQUENCE</scope>
    <source>
        <strain evidence="9">AVDCRST_MAG17</strain>
    </source>
</reference>
<dbReference type="SMART" id="SM01086">
    <property type="entry name" value="ClpB_D2-small"/>
    <property type="match status" value="1"/>
</dbReference>
<dbReference type="PROSITE" id="PS00870">
    <property type="entry name" value="CLPAB_1"/>
    <property type="match status" value="1"/>
</dbReference>
<dbReference type="SMART" id="SM00382">
    <property type="entry name" value="AAA"/>
    <property type="match status" value="2"/>
</dbReference>
<dbReference type="Gene3D" id="3.40.50.300">
    <property type="entry name" value="P-loop containing nucleotide triphosphate hydrolases"/>
    <property type="match status" value="2"/>
</dbReference>
<feature type="domain" description="AAA+ ATPase" evidence="7">
    <location>
        <begin position="118"/>
        <end position="262"/>
    </location>
</feature>
<evidence type="ECO:0000256" key="5">
    <source>
        <dbReference type="SAM" id="Coils"/>
    </source>
</evidence>
<feature type="region of interest" description="Disordered" evidence="6">
    <location>
        <begin position="718"/>
        <end position="742"/>
    </location>
</feature>
<feature type="compositionally biased region" description="Basic and acidic residues" evidence="6">
    <location>
        <begin position="730"/>
        <end position="742"/>
    </location>
</feature>
<dbReference type="Gene3D" id="1.10.8.60">
    <property type="match status" value="2"/>
</dbReference>
<dbReference type="SUPFAM" id="SSF52540">
    <property type="entry name" value="P-loop containing nucleoside triphosphate hydrolases"/>
    <property type="match status" value="2"/>
</dbReference>
<evidence type="ECO:0000256" key="4">
    <source>
        <dbReference type="ARBA" id="ARBA00023186"/>
    </source>
</evidence>
<dbReference type="Pfam" id="PF17871">
    <property type="entry name" value="AAA_lid_9"/>
    <property type="match status" value="1"/>
</dbReference>
<dbReference type="CDD" id="cd00009">
    <property type="entry name" value="AAA"/>
    <property type="match status" value="1"/>
</dbReference>
<evidence type="ECO:0000256" key="1">
    <source>
        <dbReference type="ARBA" id="ARBA00022737"/>
    </source>
</evidence>
<evidence type="ECO:0000259" key="7">
    <source>
        <dbReference type="SMART" id="SM00382"/>
    </source>
</evidence>
<evidence type="ECO:0000259" key="8">
    <source>
        <dbReference type="SMART" id="SM01086"/>
    </source>
</evidence>
<keyword evidence="5" id="KW-0175">Coiled coil</keyword>
<protein>
    <submittedName>
        <fullName evidence="9">ClpB protein</fullName>
    </submittedName>
</protein>
<dbReference type="GO" id="GO:0005524">
    <property type="term" value="F:ATP binding"/>
    <property type="evidence" value="ECO:0007669"/>
    <property type="project" value="UniProtKB-KW"/>
</dbReference>
<dbReference type="Pfam" id="PF10431">
    <property type="entry name" value="ClpB_D2-small"/>
    <property type="match status" value="1"/>
</dbReference>
<gene>
    <name evidence="9" type="ORF">AVDCRST_MAG17-1068</name>
</gene>
<feature type="domain" description="Clp ATPase C-terminal" evidence="8">
    <location>
        <begin position="635"/>
        <end position="726"/>
    </location>
</feature>